<feature type="region of interest" description="Disordered" evidence="1">
    <location>
        <begin position="149"/>
        <end position="185"/>
    </location>
</feature>
<feature type="chain" id="PRO_5024286116" evidence="2">
    <location>
        <begin position="26"/>
        <end position="637"/>
    </location>
</feature>
<comment type="caution">
    <text evidence="4">The sequence shown here is derived from an EMBL/GenBank/DDBJ whole genome shotgun (WGS) entry which is preliminary data.</text>
</comment>
<gene>
    <name evidence="4" type="ORF">BCM02_112173</name>
</gene>
<dbReference type="OrthoDB" id="9794671at2"/>
<protein>
    <submittedName>
        <fullName evidence="4">Copper amine oxidase-like protein</fullName>
    </submittedName>
</protein>
<keyword evidence="5" id="KW-1185">Reference proteome</keyword>
<feature type="domain" description="Copper amine oxidase-like N-terminal" evidence="3">
    <location>
        <begin position="39"/>
        <end position="144"/>
    </location>
</feature>
<dbReference type="SUPFAM" id="SSF49478">
    <property type="entry name" value="Cna protein B-type domain"/>
    <property type="match status" value="1"/>
</dbReference>
<dbReference type="InterPro" id="IPR012854">
    <property type="entry name" value="Cu_amine_oxidase-like_N"/>
</dbReference>
<evidence type="ECO:0000256" key="2">
    <source>
        <dbReference type="SAM" id="SignalP"/>
    </source>
</evidence>
<dbReference type="SUPFAM" id="SSF55383">
    <property type="entry name" value="Copper amine oxidase, domain N"/>
    <property type="match status" value="1"/>
</dbReference>
<dbReference type="Proteomes" id="UP000323257">
    <property type="component" value="Unassembled WGS sequence"/>
</dbReference>
<reference evidence="4 5" key="1">
    <citation type="submission" date="2019-07" db="EMBL/GenBank/DDBJ databases">
        <title>Genomic Encyclopedia of Type Strains, Phase III (KMG-III): the genomes of soil and plant-associated and newly described type strains.</title>
        <authorList>
            <person name="Whitman W."/>
        </authorList>
    </citation>
    <scope>NUCLEOTIDE SEQUENCE [LARGE SCALE GENOMIC DNA]</scope>
    <source>
        <strain evidence="4 5">BL24</strain>
    </source>
</reference>
<feature type="compositionally biased region" description="Low complexity" evidence="1">
    <location>
        <begin position="152"/>
        <end position="168"/>
    </location>
</feature>
<dbReference type="Gene3D" id="3.30.457.10">
    <property type="entry name" value="Copper amine oxidase-like, N-terminal domain"/>
    <property type="match status" value="1"/>
</dbReference>
<dbReference type="RefSeq" id="WP_148932548.1">
    <property type="nucleotide sequence ID" value="NZ_VNHS01000012.1"/>
</dbReference>
<evidence type="ECO:0000313" key="4">
    <source>
        <dbReference type="EMBL" id="TYP70193.1"/>
    </source>
</evidence>
<name>A0A5S5BX30_9BACL</name>
<keyword evidence="2" id="KW-0732">Signal</keyword>
<proteinExistence type="predicted"/>
<feature type="signal peptide" evidence="2">
    <location>
        <begin position="1"/>
        <end position="25"/>
    </location>
</feature>
<organism evidence="4 5">
    <name type="scientific">Paenibacillus methanolicus</name>
    <dbReference type="NCBI Taxonomy" id="582686"/>
    <lineage>
        <taxon>Bacteria</taxon>
        <taxon>Bacillati</taxon>
        <taxon>Bacillota</taxon>
        <taxon>Bacilli</taxon>
        <taxon>Bacillales</taxon>
        <taxon>Paenibacillaceae</taxon>
        <taxon>Paenibacillus</taxon>
    </lineage>
</organism>
<sequence length="637" mass="68280">MKLFRKGLTAAVSLLLAVSPIQAWAAQPGAPAAQTKVYLNGEPLALDASPVTRGGTTLVPFRPIFEALGIPVTWDPQQRQITGRGGQTDIVLKLGSRTATVNGKQATLSAAPEAVNGVAYVPLRFVGEASQYTVAWNPASRAITLNRKAGETTGSSPTASTSTQSGQPDGPLSEQNAPGWIRGEVQGSTGNTWNIELWQVLPDGSQRKHSEAVTDTLGRFSFSGLTIGQTYIAQGEWPNSAGLRADRFVYQDDLPPILMQAMPNTAVIRFLLPDGEPVVSSDIEIVRQGGENSQPTYHIEGTSTYLLTSLQVGKSYTLSANLEGSLFGYTVIPFTFTYTAGQTNRYELQLKEAADSLTGKVLDDAGTPMRNVQADFYDQNDGTWSRTVYTNKDGRYAANGFQDGHAYRYFVRPPVPMAGELSRYAQNEVVTFTYSTSLKELPTQTIRRVQMTGTVKSQLGEPVQAFVILEDAAGKQIATSPATADGTFGLPALVEGQSYTLTPFHTGSLFTRDSSSWLVTSIATLEKKTFVYTSSMTSLDITVQLSPPLLGGKVQTAGGQVATGAKVHVEYVDGSSSRSFSSSSGSDGKFLIKTEGLKKGKAYAVSADGTMKSQTYSFTIEDNKVDLPILVLDTPVS</sequence>
<dbReference type="InterPro" id="IPR036582">
    <property type="entry name" value="Mao_N_sf"/>
</dbReference>
<dbReference type="AlphaFoldDB" id="A0A5S5BX30"/>
<evidence type="ECO:0000256" key="1">
    <source>
        <dbReference type="SAM" id="MobiDB-lite"/>
    </source>
</evidence>
<accession>A0A5S5BX30</accession>
<evidence type="ECO:0000259" key="3">
    <source>
        <dbReference type="Pfam" id="PF07833"/>
    </source>
</evidence>
<evidence type="ECO:0000313" key="5">
    <source>
        <dbReference type="Proteomes" id="UP000323257"/>
    </source>
</evidence>
<dbReference type="EMBL" id="VNHS01000012">
    <property type="protein sequence ID" value="TYP70193.1"/>
    <property type="molecule type" value="Genomic_DNA"/>
</dbReference>
<dbReference type="Pfam" id="PF07833">
    <property type="entry name" value="Cu_amine_oxidN1"/>
    <property type="match status" value="1"/>
</dbReference>